<evidence type="ECO:0000313" key="2">
    <source>
        <dbReference type="EMBL" id="KAK1784675.1"/>
    </source>
</evidence>
<dbReference type="EMBL" id="JAROKS010000026">
    <property type="protein sequence ID" value="KAK1784675.1"/>
    <property type="molecule type" value="Genomic_DNA"/>
</dbReference>
<organism evidence="2 3">
    <name type="scientific">Electrophorus voltai</name>
    <dbReference type="NCBI Taxonomy" id="2609070"/>
    <lineage>
        <taxon>Eukaryota</taxon>
        <taxon>Metazoa</taxon>
        <taxon>Chordata</taxon>
        <taxon>Craniata</taxon>
        <taxon>Vertebrata</taxon>
        <taxon>Euteleostomi</taxon>
        <taxon>Actinopterygii</taxon>
        <taxon>Neopterygii</taxon>
        <taxon>Teleostei</taxon>
        <taxon>Ostariophysi</taxon>
        <taxon>Gymnotiformes</taxon>
        <taxon>Gymnotoidei</taxon>
        <taxon>Gymnotidae</taxon>
        <taxon>Electrophorus</taxon>
    </lineage>
</organism>
<proteinExistence type="predicted"/>
<dbReference type="AlphaFoldDB" id="A0AAD8YNZ4"/>
<reference evidence="2" key="1">
    <citation type="submission" date="2023-03" db="EMBL/GenBank/DDBJ databases">
        <title>Electrophorus voltai genome.</title>
        <authorList>
            <person name="Bian C."/>
        </authorList>
    </citation>
    <scope>NUCLEOTIDE SEQUENCE</scope>
    <source>
        <strain evidence="2">CB-2022</strain>
        <tissue evidence="2">Muscle</tissue>
    </source>
</reference>
<name>A0AAD8YNZ4_9TELE</name>
<accession>A0AAD8YNZ4</accession>
<evidence type="ECO:0000256" key="1">
    <source>
        <dbReference type="SAM" id="MobiDB-lite"/>
    </source>
</evidence>
<sequence>MAAFHQGISEDLKDELVHRDTPASLDNLIDLVLRIDNHSRQRHRTRGREISQGCPEALCTLSPVHVHDKQEESGSQPMQLGHTRLS</sequence>
<evidence type="ECO:0000313" key="3">
    <source>
        <dbReference type="Proteomes" id="UP001239994"/>
    </source>
</evidence>
<dbReference type="Proteomes" id="UP001239994">
    <property type="component" value="Unassembled WGS sequence"/>
</dbReference>
<feature type="region of interest" description="Disordered" evidence="1">
    <location>
        <begin position="66"/>
        <end position="86"/>
    </location>
</feature>
<protein>
    <submittedName>
        <fullName evidence="2">Uncharacterized protein</fullName>
    </submittedName>
</protein>
<gene>
    <name evidence="2" type="ORF">P4O66_003357</name>
</gene>
<keyword evidence="3" id="KW-1185">Reference proteome</keyword>
<comment type="caution">
    <text evidence="2">The sequence shown here is derived from an EMBL/GenBank/DDBJ whole genome shotgun (WGS) entry which is preliminary data.</text>
</comment>